<evidence type="ECO:0000259" key="2">
    <source>
        <dbReference type="Pfam" id="PF06863"/>
    </source>
</evidence>
<evidence type="ECO:0000313" key="3">
    <source>
        <dbReference type="EMBL" id="UWM55366.1"/>
    </source>
</evidence>
<gene>
    <name evidence="3" type="ORF">N0B31_03560</name>
</gene>
<proteinExistence type="predicted"/>
<organism evidence="3 4">
    <name type="scientific">Salinirubellus salinus</name>
    <dbReference type="NCBI Taxonomy" id="1364945"/>
    <lineage>
        <taxon>Archaea</taxon>
        <taxon>Methanobacteriati</taxon>
        <taxon>Methanobacteriota</taxon>
        <taxon>Stenosarchaea group</taxon>
        <taxon>Halobacteria</taxon>
        <taxon>Halobacteriales</taxon>
        <taxon>Natronomonadaceae</taxon>
        <taxon>Salinirubellus</taxon>
    </lineage>
</organism>
<dbReference type="Proteomes" id="UP001057580">
    <property type="component" value="Chromosome"/>
</dbReference>
<dbReference type="Gene3D" id="2.60.40.1610">
    <property type="entry name" value="Domain of unknown function DUF1254"/>
    <property type="match status" value="1"/>
</dbReference>
<dbReference type="Pfam" id="PF06742">
    <property type="entry name" value="DUF1214"/>
    <property type="match status" value="1"/>
</dbReference>
<dbReference type="InterPro" id="IPR010621">
    <property type="entry name" value="DUF1214"/>
</dbReference>
<dbReference type="PANTHER" id="PTHR36509:SF2">
    <property type="entry name" value="BLL3101 PROTEIN"/>
    <property type="match status" value="1"/>
</dbReference>
<dbReference type="RefSeq" id="WP_260594466.1">
    <property type="nucleotide sequence ID" value="NZ_CP104003.1"/>
</dbReference>
<reference evidence="3" key="1">
    <citation type="submission" date="2022-09" db="EMBL/GenBank/DDBJ databases">
        <title>Diverse halophilic archaea isolated from saline environments.</title>
        <authorList>
            <person name="Cui H.-L."/>
        </authorList>
    </citation>
    <scope>NUCLEOTIDE SEQUENCE</scope>
    <source>
        <strain evidence="3">ZS-35-S2</strain>
    </source>
</reference>
<evidence type="ECO:0000259" key="1">
    <source>
        <dbReference type="Pfam" id="PF06742"/>
    </source>
</evidence>
<dbReference type="InterPro" id="IPR037050">
    <property type="entry name" value="DUF1254_sf"/>
</dbReference>
<dbReference type="Gene3D" id="2.60.120.600">
    <property type="entry name" value="Domain of unknown function DUF1214, C-terminal domain"/>
    <property type="match status" value="1"/>
</dbReference>
<name>A0A9E7U8Z1_9EURY</name>
<dbReference type="SUPFAM" id="SSF160935">
    <property type="entry name" value="VPA0735-like"/>
    <property type="match status" value="1"/>
</dbReference>
<dbReference type="Pfam" id="PF06863">
    <property type="entry name" value="DUF1254"/>
    <property type="match status" value="1"/>
</dbReference>
<accession>A0A9E7U8Z1</accession>
<dbReference type="AlphaFoldDB" id="A0A9E7U8Z1"/>
<sequence length="470" mass="53138">MATAIDPKIESLAEDAYLYGLQQVIFYETRYNYTQKEDSDVYVGINRWDRPNDGQPITADFEEIVTPNATTLYAMAFLDLQEEPVVVEMPEVTDRYFSLQMMDQYGQYFHFAGNQFDGTDARSYLILPDRYEGLVPGEFPTTDVVDAPTKTVFAIVRYALHDPTDDAEVAHVNDLQERSTITPLGEWLENDHAGVPQAERSVVPGDYATVPRMDDLTTRQVEKQTAEDFFTLLDLVLNDPSMSLVDDSLAEREMLDRLAAVGIGPGMDFEWSALDGPTQEALTTGVQNGFETVKRTGRERLQEVNGWMSFGAVRRGAFRTDWLTRAVLADFGWGGPDWIGSHTAFWGFTDANGDPLDGSKRYTITFDLDDLPPATQFWSIPIYDEQGYFVDNELDRYSVNSFMLDEGRLHVDGGELVVYVQHERPSDPDAAENWLPAPEEGFRFTARFYGPRWSLIDGSYEMPPVVPEAE</sequence>
<keyword evidence="4" id="KW-1185">Reference proteome</keyword>
<protein>
    <submittedName>
        <fullName evidence="3">DUF1254 domain-containing protein</fullName>
    </submittedName>
</protein>
<dbReference type="InterPro" id="IPR010679">
    <property type="entry name" value="DUF1254"/>
</dbReference>
<dbReference type="KEGG" id="ssai:N0B31_03560"/>
<dbReference type="InterPro" id="IPR037049">
    <property type="entry name" value="DUF1214_C_sf"/>
</dbReference>
<dbReference type="EMBL" id="CP104003">
    <property type="protein sequence ID" value="UWM55366.1"/>
    <property type="molecule type" value="Genomic_DNA"/>
</dbReference>
<evidence type="ECO:0000313" key="4">
    <source>
        <dbReference type="Proteomes" id="UP001057580"/>
    </source>
</evidence>
<feature type="domain" description="DUF1254" evidence="2">
    <location>
        <begin position="56"/>
        <end position="183"/>
    </location>
</feature>
<dbReference type="PANTHER" id="PTHR36509">
    <property type="entry name" value="BLL3101 PROTEIN"/>
    <property type="match status" value="1"/>
</dbReference>
<dbReference type="GeneID" id="74941468"/>
<feature type="domain" description="DUF1214" evidence="1">
    <location>
        <begin position="344"/>
        <end position="452"/>
    </location>
</feature>